<accession>A0A1N6EJG8</accession>
<dbReference type="Gene3D" id="3.40.50.2300">
    <property type="match status" value="1"/>
</dbReference>
<keyword evidence="1 2" id="KW-0597">Phosphoprotein</keyword>
<reference evidence="5" key="1">
    <citation type="submission" date="2016-11" db="EMBL/GenBank/DDBJ databases">
        <authorList>
            <person name="Varghese N."/>
            <person name="Submissions S."/>
        </authorList>
    </citation>
    <scope>NUCLEOTIDE SEQUENCE [LARGE SCALE GENOMIC DNA]</scope>
    <source>
        <strain evidence="5">DSM 15292</strain>
    </source>
</reference>
<dbReference type="CDD" id="cd00156">
    <property type="entry name" value="REC"/>
    <property type="match status" value="1"/>
</dbReference>
<dbReference type="InterPro" id="IPR011006">
    <property type="entry name" value="CheY-like_superfamily"/>
</dbReference>
<dbReference type="GO" id="GO:0000160">
    <property type="term" value="P:phosphorelay signal transduction system"/>
    <property type="evidence" value="ECO:0007669"/>
    <property type="project" value="InterPro"/>
</dbReference>
<dbReference type="InterPro" id="IPR001789">
    <property type="entry name" value="Sig_transdc_resp-reg_receiver"/>
</dbReference>
<dbReference type="STRING" id="226505.SAMN05444394_2225"/>
<proteinExistence type="predicted"/>
<dbReference type="AlphaFoldDB" id="A0A1N6EJG8"/>
<dbReference type="Pfam" id="PF00072">
    <property type="entry name" value="Response_reg"/>
    <property type="match status" value="1"/>
</dbReference>
<organism evidence="4 5">
    <name type="scientific">Algoriphagus halophilus</name>
    <dbReference type="NCBI Taxonomy" id="226505"/>
    <lineage>
        <taxon>Bacteria</taxon>
        <taxon>Pseudomonadati</taxon>
        <taxon>Bacteroidota</taxon>
        <taxon>Cytophagia</taxon>
        <taxon>Cytophagales</taxon>
        <taxon>Cyclobacteriaceae</taxon>
        <taxon>Algoriphagus</taxon>
    </lineage>
</organism>
<feature type="modified residue" description="4-aspartylphosphate" evidence="2">
    <location>
        <position position="103"/>
    </location>
</feature>
<dbReference type="PANTHER" id="PTHR44591:SF3">
    <property type="entry name" value="RESPONSE REGULATORY DOMAIN-CONTAINING PROTEIN"/>
    <property type="match status" value="1"/>
</dbReference>
<evidence type="ECO:0000256" key="1">
    <source>
        <dbReference type="ARBA" id="ARBA00022553"/>
    </source>
</evidence>
<dbReference type="InterPro" id="IPR050595">
    <property type="entry name" value="Bact_response_regulator"/>
</dbReference>
<dbReference type="SMART" id="SM00448">
    <property type="entry name" value="REC"/>
    <property type="match status" value="1"/>
</dbReference>
<evidence type="ECO:0000256" key="2">
    <source>
        <dbReference type="PROSITE-ProRule" id="PRU00169"/>
    </source>
</evidence>
<dbReference type="EMBL" id="FSRC01000001">
    <property type="protein sequence ID" value="SIN83153.1"/>
    <property type="molecule type" value="Genomic_DNA"/>
</dbReference>
<dbReference type="PROSITE" id="PS50110">
    <property type="entry name" value="RESPONSE_REGULATORY"/>
    <property type="match status" value="1"/>
</dbReference>
<evidence type="ECO:0000259" key="3">
    <source>
        <dbReference type="PROSITE" id="PS50110"/>
    </source>
</evidence>
<dbReference type="SUPFAM" id="SSF52172">
    <property type="entry name" value="CheY-like"/>
    <property type="match status" value="1"/>
</dbReference>
<dbReference type="PANTHER" id="PTHR44591">
    <property type="entry name" value="STRESS RESPONSE REGULATOR PROTEIN 1"/>
    <property type="match status" value="1"/>
</dbReference>
<feature type="domain" description="Response regulatory" evidence="3">
    <location>
        <begin position="52"/>
        <end position="168"/>
    </location>
</feature>
<protein>
    <submittedName>
        <fullName evidence="4">Response regulator receiver domain-containing protein</fullName>
    </submittedName>
</protein>
<evidence type="ECO:0000313" key="5">
    <source>
        <dbReference type="Proteomes" id="UP000185221"/>
    </source>
</evidence>
<dbReference type="RefSeq" id="WP_074224879.1">
    <property type="nucleotide sequence ID" value="NZ_FSRC01000001.1"/>
</dbReference>
<name>A0A1N6EJG8_9BACT</name>
<dbReference type="Proteomes" id="UP000185221">
    <property type="component" value="Unassembled WGS sequence"/>
</dbReference>
<gene>
    <name evidence="4" type="ORF">SAMN05444394_2225</name>
</gene>
<evidence type="ECO:0000313" key="4">
    <source>
        <dbReference type="EMBL" id="SIN83153.1"/>
    </source>
</evidence>
<sequence>MKSQWEDTSSRFEDLNAKTQNIGFALGIVIFADSASPLSIKNQNMNNPVSKRIASIDDDKIQHILVKKRMQLIDPTVEIFPFDDPDHALEWLGNNSVDLIFMDLNFPGLSGWDLLQKIREVSQAPVIVLTGNIGPFEREKIEAYPQAIRLFEKPISNVQVNDVFQYLNSKN</sequence>
<dbReference type="OrthoDB" id="1524091at2"/>
<keyword evidence="5" id="KW-1185">Reference proteome</keyword>